<protein>
    <submittedName>
        <fullName evidence="2">PIN domain nuclease, a component of toxin-antitoxin system (PIN domain)</fullName>
    </submittedName>
</protein>
<name>A0A1N7P743_9RHOB</name>
<reference evidence="3" key="1">
    <citation type="submission" date="2017-01" db="EMBL/GenBank/DDBJ databases">
        <authorList>
            <person name="Varghese N."/>
            <person name="Submissions S."/>
        </authorList>
    </citation>
    <scope>NUCLEOTIDE SEQUENCE [LARGE SCALE GENOMIC DNA]</scope>
    <source>
        <strain evidence="3">DSM 29430</strain>
    </source>
</reference>
<dbReference type="OrthoDB" id="9798990at2"/>
<dbReference type="Pfam" id="PF01850">
    <property type="entry name" value="PIN"/>
    <property type="match status" value="1"/>
</dbReference>
<dbReference type="CDD" id="cd09872">
    <property type="entry name" value="PIN_Sll0205-like"/>
    <property type="match status" value="1"/>
</dbReference>
<dbReference type="Proteomes" id="UP000186684">
    <property type="component" value="Unassembled WGS sequence"/>
</dbReference>
<sequence>MSRFLLDTHAWAFLHLDRSRIPTGMMQELETADAIFISPISAFEIAQKVRVGKWPEAAHLVGRFPDLIGRDGTQEAPVTAAIALLAGQMDWPHRDPFDRFLAATAELDDLTLVTMDRVFATRPGLRTAWES</sequence>
<dbReference type="InterPro" id="IPR002716">
    <property type="entry name" value="PIN_dom"/>
</dbReference>
<dbReference type="EMBL" id="FTOQ01000013">
    <property type="protein sequence ID" value="SIT06403.1"/>
    <property type="molecule type" value="Genomic_DNA"/>
</dbReference>
<evidence type="ECO:0000313" key="2">
    <source>
        <dbReference type="EMBL" id="SIT06403.1"/>
    </source>
</evidence>
<organism evidence="2 3">
    <name type="scientific">Roseivivax lentus</name>
    <dbReference type="NCBI Taxonomy" id="633194"/>
    <lineage>
        <taxon>Bacteria</taxon>
        <taxon>Pseudomonadati</taxon>
        <taxon>Pseudomonadota</taxon>
        <taxon>Alphaproteobacteria</taxon>
        <taxon>Rhodobacterales</taxon>
        <taxon>Roseobacteraceae</taxon>
        <taxon>Roseivivax</taxon>
    </lineage>
</organism>
<evidence type="ECO:0000259" key="1">
    <source>
        <dbReference type="Pfam" id="PF01850"/>
    </source>
</evidence>
<dbReference type="RefSeq" id="WP_076449724.1">
    <property type="nucleotide sequence ID" value="NZ_FTOQ01000013.1"/>
</dbReference>
<gene>
    <name evidence="2" type="ORF">SAMN05421759_11343</name>
</gene>
<proteinExistence type="predicted"/>
<dbReference type="SUPFAM" id="SSF88723">
    <property type="entry name" value="PIN domain-like"/>
    <property type="match status" value="1"/>
</dbReference>
<dbReference type="PANTHER" id="PTHR36173">
    <property type="entry name" value="RIBONUCLEASE VAPC16-RELATED"/>
    <property type="match status" value="1"/>
</dbReference>
<dbReference type="STRING" id="633194.SAMN05421759_11343"/>
<dbReference type="AlphaFoldDB" id="A0A1N7P743"/>
<keyword evidence="3" id="KW-1185">Reference proteome</keyword>
<dbReference type="InterPro" id="IPR052919">
    <property type="entry name" value="TA_system_RNase"/>
</dbReference>
<feature type="domain" description="PIN" evidence="1">
    <location>
        <begin position="5"/>
        <end position="120"/>
    </location>
</feature>
<accession>A0A1N7P743</accession>
<dbReference type="InterPro" id="IPR041705">
    <property type="entry name" value="PIN_Sll0205"/>
</dbReference>
<evidence type="ECO:0000313" key="3">
    <source>
        <dbReference type="Proteomes" id="UP000186684"/>
    </source>
</evidence>
<dbReference type="Gene3D" id="3.40.50.1010">
    <property type="entry name" value="5'-nuclease"/>
    <property type="match status" value="1"/>
</dbReference>
<dbReference type="InterPro" id="IPR029060">
    <property type="entry name" value="PIN-like_dom_sf"/>
</dbReference>